<protein>
    <submittedName>
        <fullName evidence="1">Reverse transcriptase domain-containing protein</fullName>
    </submittedName>
</protein>
<name>A0A183TGE1_SCHSO</name>
<evidence type="ECO:0000313" key="1">
    <source>
        <dbReference type="WBParaSite" id="SSLN_0001613001-mRNA-1"/>
    </source>
</evidence>
<reference evidence="1" key="1">
    <citation type="submission" date="2016-06" db="UniProtKB">
        <authorList>
            <consortium name="WormBaseParasite"/>
        </authorList>
    </citation>
    <scope>IDENTIFICATION</scope>
</reference>
<dbReference type="AlphaFoldDB" id="A0A183TGE1"/>
<sequence length="371" mass="40543">LRSLGPLDTFKYLGVPFSYRGKVAVGHRPILAGILDELSRAPLKPQQRPLDTQLRQNVRRWLRLPSDTLAAFLNALVNAGGLSVPCLAVLVSFAKCRRLDSGLASTKPAARAAATVLSAFSGLRLAAQPARLGHSVLARMEDAQNYWRSTLYSSADGCQLAAFAKLPAPVIGSPPLLAYFRGFTYDTSTFGRASSPKNLQEPIGSVDILCREQCGQIGTHFHVLQGCQLTHQARVWRHNQVMNILVLLEPHIPEGRTFQKPDLVLCAEDGLTVVDIVVAGEDVMETVYAVKVRHYSTAELISPISHEPAIFSSRGALHPRSEARLLLLGLSKLDLSDLCLRVVRSSLMFPCVELVVVKTGDSAVWTHELLE</sequence>
<dbReference type="WBParaSite" id="SSLN_0001613001-mRNA-1">
    <property type="protein sequence ID" value="SSLN_0001613001-mRNA-1"/>
    <property type="gene ID" value="SSLN_0001613001"/>
</dbReference>
<organism evidence="1">
    <name type="scientific">Schistocephalus solidus</name>
    <name type="common">Tapeworm</name>
    <dbReference type="NCBI Taxonomy" id="70667"/>
    <lineage>
        <taxon>Eukaryota</taxon>
        <taxon>Metazoa</taxon>
        <taxon>Spiralia</taxon>
        <taxon>Lophotrochozoa</taxon>
        <taxon>Platyhelminthes</taxon>
        <taxon>Cestoda</taxon>
        <taxon>Eucestoda</taxon>
        <taxon>Diphyllobothriidea</taxon>
        <taxon>Diphyllobothriidae</taxon>
        <taxon>Schistocephalus</taxon>
    </lineage>
</organism>
<accession>A0A183TGE1</accession>
<proteinExistence type="predicted"/>